<proteinExistence type="predicted"/>
<dbReference type="VEuPathDB" id="VectorBase:LOC119179504"/>
<dbReference type="EMBL" id="JABSTU010005835">
    <property type="protein sequence ID" value="KAH7938652.1"/>
    <property type="molecule type" value="Genomic_DNA"/>
</dbReference>
<sequence>MENQTAEMYAEVCKPKVLATQSLDEVSRQECPELDHFVVFSSFSCWPWSSLAIQWGPIGEVGAFHESMHTETQFFGLMPQPINSCLAVMDYFLSQKQPVVSCFVKSTKSSTQDSGEKRNLVESVARILGEFAWPFA</sequence>
<reference evidence="2" key="2">
    <citation type="submission" date="2021-09" db="EMBL/GenBank/DDBJ databases">
        <authorList>
            <person name="Jia N."/>
            <person name="Wang J."/>
            <person name="Shi W."/>
            <person name="Du L."/>
            <person name="Sun Y."/>
            <person name="Zhan W."/>
            <person name="Jiang J."/>
            <person name="Wang Q."/>
            <person name="Zhang B."/>
            <person name="Ji P."/>
            <person name="Sakyi L.B."/>
            <person name="Cui X."/>
            <person name="Yuan T."/>
            <person name="Jiang B."/>
            <person name="Yang W."/>
            <person name="Lam T.T.-Y."/>
            <person name="Chang Q."/>
            <person name="Ding S."/>
            <person name="Wang X."/>
            <person name="Zhu J."/>
            <person name="Ruan X."/>
            <person name="Zhao L."/>
            <person name="Wei J."/>
            <person name="Que T."/>
            <person name="Du C."/>
            <person name="Cheng J."/>
            <person name="Dai P."/>
            <person name="Han X."/>
            <person name="Huang E."/>
            <person name="Gao Y."/>
            <person name="Liu J."/>
            <person name="Shao H."/>
            <person name="Ye R."/>
            <person name="Li L."/>
            <person name="Wei W."/>
            <person name="Wang X."/>
            <person name="Wang C."/>
            <person name="Huo Q."/>
            <person name="Li W."/>
            <person name="Guo W."/>
            <person name="Chen H."/>
            <person name="Chen S."/>
            <person name="Zhou L."/>
            <person name="Zhou L."/>
            <person name="Ni X."/>
            <person name="Tian J."/>
            <person name="Zhou Y."/>
            <person name="Sheng Y."/>
            <person name="Liu T."/>
            <person name="Pan Y."/>
            <person name="Xia L."/>
            <person name="Li J."/>
            <person name="Zhao F."/>
            <person name="Cao W."/>
        </authorList>
    </citation>
    <scope>NUCLEOTIDE SEQUENCE</scope>
    <source>
        <strain evidence="2">Rmic-2018</strain>
        <tissue evidence="2">Larvae</tissue>
    </source>
</reference>
<dbReference type="Proteomes" id="UP000821866">
    <property type="component" value="Unassembled WGS sequence"/>
</dbReference>
<organism evidence="2 3">
    <name type="scientific">Rhipicephalus microplus</name>
    <name type="common">Cattle tick</name>
    <name type="synonym">Boophilus microplus</name>
    <dbReference type="NCBI Taxonomy" id="6941"/>
    <lineage>
        <taxon>Eukaryota</taxon>
        <taxon>Metazoa</taxon>
        <taxon>Ecdysozoa</taxon>
        <taxon>Arthropoda</taxon>
        <taxon>Chelicerata</taxon>
        <taxon>Arachnida</taxon>
        <taxon>Acari</taxon>
        <taxon>Parasitiformes</taxon>
        <taxon>Ixodida</taxon>
        <taxon>Ixodoidea</taxon>
        <taxon>Ixodidae</taxon>
        <taxon>Rhipicephalinae</taxon>
        <taxon>Rhipicephalus</taxon>
        <taxon>Boophilus</taxon>
    </lineage>
</organism>
<reference evidence="2" key="1">
    <citation type="journal article" date="2020" name="Cell">
        <title>Large-Scale Comparative Analyses of Tick Genomes Elucidate Their Genetic Diversity and Vector Capacities.</title>
        <authorList>
            <consortium name="Tick Genome and Microbiome Consortium (TIGMIC)"/>
            <person name="Jia N."/>
            <person name="Wang J."/>
            <person name="Shi W."/>
            <person name="Du L."/>
            <person name="Sun Y."/>
            <person name="Zhan W."/>
            <person name="Jiang J.F."/>
            <person name="Wang Q."/>
            <person name="Zhang B."/>
            <person name="Ji P."/>
            <person name="Bell-Sakyi L."/>
            <person name="Cui X.M."/>
            <person name="Yuan T.T."/>
            <person name="Jiang B.G."/>
            <person name="Yang W.F."/>
            <person name="Lam T.T."/>
            <person name="Chang Q.C."/>
            <person name="Ding S.J."/>
            <person name="Wang X.J."/>
            <person name="Zhu J.G."/>
            <person name="Ruan X.D."/>
            <person name="Zhao L."/>
            <person name="Wei J.T."/>
            <person name="Ye R.Z."/>
            <person name="Que T.C."/>
            <person name="Du C.H."/>
            <person name="Zhou Y.H."/>
            <person name="Cheng J.X."/>
            <person name="Dai P.F."/>
            <person name="Guo W.B."/>
            <person name="Han X.H."/>
            <person name="Huang E.J."/>
            <person name="Li L.F."/>
            <person name="Wei W."/>
            <person name="Gao Y.C."/>
            <person name="Liu J.Z."/>
            <person name="Shao H.Z."/>
            <person name="Wang X."/>
            <person name="Wang C.C."/>
            <person name="Yang T.C."/>
            <person name="Huo Q.B."/>
            <person name="Li W."/>
            <person name="Chen H.Y."/>
            <person name="Chen S.E."/>
            <person name="Zhou L.G."/>
            <person name="Ni X.B."/>
            <person name="Tian J.H."/>
            <person name="Sheng Y."/>
            <person name="Liu T."/>
            <person name="Pan Y.S."/>
            <person name="Xia L.Y."/>
            <person name="Li J."/>
            <person name="Zhao F."/>
            <person name="Cao W.C."/>
        </authorList>
    </citation>
    <scope>NUCLEOTIDE SEQUENCE</scope>
    <source>
        <strain evidence="2">Rmic-2018</strain>
    </source>
</reference>
<dbReference type="Gene3D" id="3.40.50.720">
    <property type="entry name" value="NAD(P)-binding Rossmann-like Domain"/>
    <property type="match status" value="2"/>
</dbReference>
<dbReference type="AlphaFoldDB" id="A0A9J6CW93"/>
<evidence type="ECO:0000313" key="2">
    <source>
        <dbReference type="EMBL" id="KAH7938652.1"/>
    </source>
</evidence>
<evidence type="ECO:0000259" key="1">
    <source>
        <dbReference type="Pfam" id="PF08659"/>
    </source>
</evidence>
<keyword evidence="3" id="KW-1185">Reference proteome</keyword>
<accession>A0A9J6CW93</accession>
<dbReference type="Pfam" id="PF08659">
    <property type="entry name" value="KR"/>
    <property type="match status" value="1"/>
</dbReference>
<gene>
    <name evidence="2" type="ORF">HPB51_028830</name>
</gene>
<feature type="domain" description="Ketoreductase (KR)" evidence="1">
    <location>
        <begin position="2"/>
        <end position="44"/>
    </location>
</feature>
<dbReference type="InterPro" id="IPR013968">
    <property type="entry name" value="PKS_KR"/>
</dbReference>
<evidence type="ECO:0000313" key="3">
    <source>
        <dbReference type="Proteomes" id="UP000821866"/>
    </source>
</evidence>
<comment type="caution">
    <text evidence="2">The sequence shown here is derived from an EMBL/GenBank/DDBJ whole genome shotgun (WGS) entry which is preliminary data.</text>
</comment>
<protein>
    <recommendedName>
        <fullName evidence="1">Ketoreductase (KR) domain-containing protein</fullName>
    </recommendedName>
</protein>
<name>A0A9J6CW93_RHIMP</name>